<dbReference type="Proteomes" id="UP000886602">
    <property type="component" value="Unassembled WGS sequence"/>
</dbReference>
<organism evidence="1 2">
    <name type="scientific">Candidatus Propionivibrio dominans</name>
    <dbReference type="NCBI Taxonomy" id="2954373"/>
    <lineage>
        <taxon>Bacteria</taxon>
        <taxon>Pseudomonadati</taxon>
        <taxon>Pseudomonadota</taxon>
        <taxon>Betaproteobacteria</taxon>
        <taxon>Rhodocyclales</taxon>
        <taxon>Rhodocyclaceae</taxon>
        <taxon>Propionivibrio</taxon>
    </lineage>
</organism>
<evidence type="ECO:0000313" key="2">
    <source>
        <dbReference type="Proteomes" id="UP000886602"/>
    </source>
</evidence>
<dbReference type="AlphaFoldDB" id="A0A9D7FEZ8"/>
<evidence type="ECO:0008006" key="3">
    <source>
        <dbReference type="Google" id="ProtNLM"/>
    </source>
</evidence>
<gene>
    <name evidence="1" type="ORF">IPJ48_17480</name>
</gene>
<comment type="caution">
    <text evidence="1">The sequence shown here is derived from an EMBL/GenBank/DDBJ whole genome shotgun (WGS) entry which is preliminary data.</text>
</comment>
<dbReference type="EMBL" id="JADJNC010000044">
    <property type="protein sequence ID" value="MBK7424723.1"/>
    <property type="molecule type" value="Genomic_DNA"/>
</dbReference>
<sequence>MSYNQTPVTAETITSGVNERRFIEHLRLMFSTKDTCLKEMMQNARRAGASFARFDYDPATRTLRITDDGSGIADFKALVTVADSAWSEETMRSEEPFGIGFSSVSFAADSVLVESRGKKVEFSSEDLLHKRPIKVQTASFIGGTRISLRQCKLDESRIKTALDVFAKVLTPVFWKGEELPRPYAMEHLQTISTSVGLLHIPGICVKQSKGHFSSQCLVFCQGLPMSCSSYDYDHRVIVHLDHHKFKPRMPDREGLIDSKEAKEAIAIAVKEVWRVHLEAQKSALPPQAFVDRYWKAAYSAG</sequence>
<evidence type="ECO:0000313" key="1">
    <source>
        <dbReference type="EMBL" id="MBK7424723.1"/>
    </source>
</evidence>
<protein>
    <recommendedName>
        <fullName evidence="3">ATP-binding protein</fullName>
    </recommendedName>
</protein>
<dbReference type="SUPFAM" id="SSF55874">
    <property type="entry name" value="ATPase domain of HSP90 chaperone/DNA topoisomerase II/histidine kinase"/>
    <property type="match status" value="1"/>
</dbReference>
<reference evidence="1" key="1">
    <citation type="submission" date="2020-10" db="EMBL/GenBank/DDBJ databases">
        <title>Connecting structure to function with the recovery of over 1000 high-quality activated sludge metagenome-assembled genomes encoding full-length rRNA genes using long-read sequencing.</title>
        <authorList>
            <person name="Singleton C.M."/>
            <person name="Petriglieri F."/>
            <person name="Kristensen J.M."/>
            <person name="Kirkegaard R.H."/>
            <person name="Michaelsen T.Y."/>
            <person name="Andersen M.H."/>
            <person name="Karst S.M."/>
            <person name="Dueholm M.S."/>
            <person name="Nielsen P.H."/>
            <person name="Albertsen M."/>
        </authorList>
    </citation>
    <scope>NUCLEOTIDE SEQUENCE</scope>
    <source>
        <strain evidence="1">EsbW_18-Q3-R4-48_MAXAC.044</strain>
    </source>
</reference>
<accession>A0A9D7FEZ8</accession>
<proteinExistence type="predicted"/>
<name>A0A9D7FEZ8_9RHOO</name>
<dbReference type="InterPro" id="IPR036890">
    <property type="entry name" value="HATPase_C_sf"/>
</dbReference>
<dbReference type="Gene3D" id="3.30.565.10">
    <property type="entry name" value="Histidine kinase-like ATPase, C-terminal domain"/>
    <property type="match status" value="1"/>
</dbReference>